<dbReference type="PROSITE" id="PS50977">
    <property type="entry name" value="HTH_TETR_2"/>
    <property type="match status" value="1"/>
</dbReference>
<evidence type="ECO:0000256" key="4">
    <source>
        <dbReference type="PROSITE-ProRule" id="PRU00335"/>
    </source>
</evidence>
<dbReference type="EMBL" id="JBIAHM010000022">
    <property type="protein sequence ID" value="MFE9605940.1"/>
    <property type="molecule type" value="Genomic_DNA"/>
</dbReference>
<keyword evidence="7" id="KW-1185">Reference proteome</keyword>
<protein>
    <submittedName>
        <fullName evidence="6">TetR/AcrR family transcriptional regulator</fullName>
    </submittedName>
</protein>
<comment type="caution">
    <text evidence="6">The sequence shown here is derived from an EMBL/GenBank/DDBJ whole genome shotgun (WGS) entry which is preliminary data.</text>
</comment>
<dbReference type="PANTHER" id="PTHR30055:SF234">
    <property type="entry name" value="HTH-TYPE TRANSCRIPTIONAL REGULATOR BETI"/>
    <property type="match status" value="1"/>
</dbReference>
<dbReference type="Pfam" id="PF00440">
    <property type="entry name" value="TetR_N"/>
    <property type="match status" value="1"/>
</dbReference>
<evidence type="ECO:0000313" key="7">
    <source>
        <dbReference type="Proteomes" id="UP001601303"/>
    </source>
</evidence>
<feature type="DNA-binding region" description="H-T-H motif" evidence="4">
    <location>
        <begin position="41"/>
        <end position="60"/>
    </location>
</feature>
<dbReference type="InterPro" id="IPR050109">
    <property type="entry name" value="HTH-type_TetR-like_transc_reg"/>
</dbReference>
<name>A0ABW6MIF8_9ACTN</name>
<keyword evidence="2 4" id="KW-0238">DNA-binding</keyword>
<dbReference type="RefSeq" id="WP_388114676.1">
    <property type="nucleotide sequence ID" value="NZ_JBIAHM010000022.1"/>
</dbReference>
<evidence type="ECO:0000259" key="5">
    <source>
        <dbReference type="PROSITE" id="PS50977"/>
    </source>
</evidence>
<sequence>MAQVATGSGRRGRGRPPRLSRERIVEGAVEVLLAEPAVSLTIKRVADVVGAAPMALYRYFPDRDALLQAAADHVLEAMRRDPIPEGPWPDRLRAWMRAGQANLRPYPQLMPYMTTTRHPAWTPGLTRLREILLPAGLSAEDLALAVTLISSTLLGNAVYEGYRRPDDEMTALLDDAPAPDPTTDALRPLLADLPAAHARLFDTILDQTVTTVERLAGGPAQ</sequence>
<accession>A0ABW6MIF8</accession>
<feature type="domain" description="HTH tetR-type" evidence="5">
    <location>
        <begin position="18"/>
        <end position="78"/>
    </location>
</feature>
<reference evidence="6 7" key="1">
    <citation type="submission" date="2024-10" db="EMBL/GenBank/DDBJ databases">
        <title>The Natural Products Discovery Center: Release of the First 8490 Sequenced Strains for Exploring Actinobacteria Biosynthetic Diversity.</title>
        <authorList>
            <person name="Kalkreuter E."/>
            <person name="Kautsar S.A."/>
            <person name="Yang D."/>
            <person name="Bader C.D."/>
            <person name="Teijaro C.N."/>
            <person name="Fluegel L."/>
            <person name="Davis C.M."/>
            <person name="Simpson J.R."/>
            <person name="Lauterbach L."/>
            <person name="Steele A.D."/>
            <person name="Gui C."/>
            <person name="Meng S."/>
            <person name="Li G."/>
            <person name="Viehrig K."/>
            <person name="Ye F."/>
            <person name="Su P."/>
            <person name="Kiefer A.F."/>
            <person name="Nichols A."/>
            <person name="Cepeda A.J."/>
            <person name="Yan W."/>
            <person name="Fan B."/>
            <person name="Jiang Y."/>
            <person name="Adhikari A."/>
            <person name="Zheng C.-J."/>
            <person name="Schuster L."/>
            <person name="Cowan T.M."/>
            <person name="Smanski M.J."/>
            <person name="Chevrette M.G."/>
            <person name="De Carvalho L.P.S."/>
            <person name="Shen B."/>
        </authorList>
    </citation>
    <scope>NUCLEOTIDE SEQUENCE [LARGE SCALE GENOMIC DNA]</scope>
    <source>
        <strain evidence="6 7">NPDC006488</strain>
    </source>
</reference>
<evidence type="ECO:0000313" key="6">
    <source>
        <dbReference type="EMBL" id="MFE9605940.1"/>
    </source>
</evidence>
<organism evidence="6 7">
    <name type="scientific">Streptomyces hokutonensis</name>
    <dbReference type="NCBI Taxonomy" id="1306990"/>
    <lineage>
        <taxon>Bacteria</taxon>
        <taxon>Bacillati</taxon>
        <taxon>Actinomycetota</taxon>
        <taxon>Actinomycetes</taxon>
        <taxon>Kitasatosporales</taxon>
        <taxon>Streptomycetaceae</taxon>
        <taxon>Streptomyces</taxon>
    </lineage>
</organism>
<gene>
    <name evidence="6" type="ORF">ACFYNQ_46330</name>
</gene>
<dbReference type="SUPFAM" id="SSF48498">
    <property type="entry name" value="Tetracyclin repressor-like, C-terminal domain"/>
    <property type="match status" value="1"/>
</dbReference>
<dbReference type="Proteomes" id="UP001601303">
    <property type="component" value="Unassembled WGS sequence"/>
</dbReference>
<proteinExistence type="predicted"/>
<keyword evidence="1" id="KW-0805">Transcription regulation</keyword>
<dbReference type="InterPro" id="IPR009057">
    <property type="entry name" value="Homeodomain-like_sf"/>
</dbReference>
<dbReference type="InterPro" id="IPR001647">
    <property type="entry name" value="HTH_TetR"/>
</dbReference>
<dbReference type="PANTHER" id="PTHR30055">
    <property type="entry name" value="HTH-TYPE TRANSCRIPTIONAL REGULATOR RUTR"/>
    <property type="match status" value="1"/>
</dbReference>
<keyword evidence="3" id="KW-0804">Transcription</keyword>
<evidence type="ECO:0000256" key="1">
    <source>
        <dbReference type="ARBA" id="ARBA00023015"/>
    </source>
</evidence>
<dbReference type="Gene3D" id="1.10.357.10">
    <property type="entry name" value="Tetracycline Repressor, domain 2"/>
    <property type="match status" value="1"/>
</dbReference>
<evidence type="ECO:0000256" key="3">
    <source>
        <dbReference type="ARBA" id="ARBA00023163"/>
    </source>
</evidence>
<dbReference type="InterPro" id="IPR036271">
    <property type="entry name" value="Tet_transcr_reg_TetR-rel_C_sf"/>
</dbReference>
<evidence type="ECO:0000256" key="2">
    <source>
        <dbReference type="ARBA" id="ARBA00023125"/>
    </source>
</evidence>
<dbReference type="SUPFAM" id="SSF46689">
    <property type="entry name" value="Homeodomain-like"/>
    <property type="match status" value="1"/>
</dbReference>